<protein>
    <recommendedName>
        <fullName evidence="4">Secreted protein</fullName>
    </recommendedName>
</protein>
<proteinExistence type="predicted"/>
<evidence type="ECO:0000256" key="1">
    <source>
        <dbReference type="SAM" id="SignalP"/>
    </source>
</evidence>
<feature type="chain" id="PRO_5034728064" description="Secreted protein" evidence="1">
    <location>
        <begin position="33"/>
        <end position="99"/>
    </location>
</feature>
<dbReference type="Proteomes" id="UP000694415">
    <property type="component" value="Unplaced"/>
</dbReference>
<reference evidence="2" key="2">
    <citation type="submission" date="2025-09" db="UniProtKB">
        <authorList>
            <consortium name="Ensembl"/>
        </authorList>
    </citation>
    <scope>IDENTIFICATION</scope>
</reference>
<keyword evidence="3" id="KW-1185">Reference proteome</keyword>
<dbReference type="AlphaFoldDB" id="A0A8C6N0C6"/>
<evidence type="ECO:0008006" key="4">
    <source>
        <dbReference type="Google" id="ProtNLM"/>
    </source>
</evidence>
<feature type="signal peptide" evidence="1">
    <location>
        <begin position="1"/>
        <end position="32"/>
    </location>
</feature>
<dbReference type="Ensembl" id="ENSMSIT00000032685.1">
    <property type="protein sequence ID" value="ENSMSIP00000025913.1"/>
    <property type="gene ID" value="ENSMSIG00000021868.1"/>
</dbReference>
<accession>A0A8C6N0C6</accession>
<name>A0A8C6N0C6_MUSSI</name>
<reference evidence="2" key="1">
    <citation type="submission" date="2025-08" db="UniProtKB">
        <authorList>
            <consortium name="Ensembl"/>
        </authorList>
    </citation>
    <scope>IDENTIFICATION</scope>
</reference>
<keyword evidence="1" id="KW-0732">Signal</keyword>
<organism evidence="2 3">
    <name type="scientific">Mus spicilegus</name>
    <name type="common">Mound-building mouse</name>
    <dbReference type="NCBI Taxonomy" id="10103"/>
    <lineage>
        <taxon>Eukaryota</taxon>
        <taxon>Metazoa</taxon>
        <taxon>Chordata</taxon>
        <taxon>Craniata</taxon>
        <taxon>Vertebrata</taxon>
        <taxon>Euteleostomi</taxon>
        <taxon>Mammalia</taxon>
        <taxon>Eutheria</taxon>
        <taxon>Euarchontoglires</taxon>
        <taxon>Glires</taxon>
        <taxon>Rodentia</taxon>
        <taxon>Myomorpha</taxon>
        <taxon>Muroidea</taxon>
        <taxon>Muridae</taxon>
        <taxon>Murinae</taxon>
        <taxon>Mus</taxon>
        <taxon>Mus</taxon>
    </lineage>
</organism>
<sequence length="99" mass="10358">MLKTCPSHRYKAFLSSVALGLLMATAPGRTDGQMAETLRSSAGPSHGEVHTTVTVPCHTLGLGLLSSTRSGSGENDSNADPAYTVSRVLHCVMSRTTLV</sequence>
<evidence type="ECO:0000313" key="2">
    <source>
        <dbReference type="Ensembl" id="ENSMSIP00000025913.1"/>
    </source>
</evidence>
<evidence type="ECO:0000313" key="3">
    <source>
        <dbReference type="Proteomes" id="UP000694415"/>
    </source>
</evidence>